<feature type="transmembrane region" description="Helical" evidence="10">
    <location>
        <begin position="279"/>
        <end position="303"/>
    </location>
</feature>
<accession>A0ABR3F888</accession>
<evidence type="ECO:0000256" key="6">
    <source>
        <dbReference type="ARBA" id="ARBA00022989"/>
    </source>
</evidence>
<gene>
    <name evidence="11" type="ORF">V5O48_010649</name>
</gene>
<dbReference type="InterPro" id="IPR022357">
    <property type="entry name" value="MIP_CS"/>
</dbReference>
<dbReference type="InterPro" id="IPR000425">
    <property type="entry name" value="MIP"/>
</dbReference>
<evidence type="ECO:0000313" key="11">
    <source>
        <dbReference type="EMBL" id="KAL0571314.1"/>
    </source>
</evidence>
<dbReference type="PANTHER" id="PTHR43829:SF9">
    <property type="entry name" value="AQUAPORIN-9"/>
    <property type="match status" value="1"/>
</dbReference>
<evidence type="ECO:0000256" key="10">
    <source>
        <dbReference type="SAM" id="Phobius"/>
    </source>
</evidence>
<evidence type="ECO:0000256" key="5">
    <source>
        <dbReference type="ARBA" id="ARBA00022737"/>
    </source>
</evidence>
<dbReference type="Pfam" id="PF00230">
    <property type="entry name" value="MIP"/>
    <property type="match status" value="1"/>
</dbReference>
<dbReference type="EMBL" id="JBAHYK010000788">
    <property type="protein sequence ID" value="KAL0571314.1"/>
    <property type="molecule type" value="Genomic_DNA"/>
</dbReference>
<dbReference type="InterPro" id="IPR023271">
    <property type="entry name" value="Aquaporin-like"/>
</dbReference>
<protein>
    <submittedName>
        <fullName evidence="11">Uncharacterized protein</fullName>
    </submittedName>
</protein>
<name>A0ABR3F888_9AGAR</name>
<dbReference type="PANTHER" id="PTHR43829">
    <property type="entry name" value="AQUAPORIN OR AQUAGLYCEROPORIN RELATED"/>
    <property type="match status" value="1"/>
</dbReference>
<dbReference type="SUPFAM" id="SSF81338">
    <property type="entry name" value="Aquaporin-like"/>
    <property type="match status" value="1"/>
</dbReference>
<feature type="transmembrane region" description="Helical" evidence="10">
    <location>
        <begin position="315"/>
        <end position="333"/>
    </location>
</feature>
<organism evidence="11 12">
    <name type="scientific">Marasmius crinis-equi</name>
    <dbReference type="NCBI Taxonomy" id="585013"/>
    <lineage>
        <taxon>Eukaryota</taxon>
        <taxon>Fungi</taxon>
        <taxon>Dikarya</taxon>
        <taxon>Basidiomycota</taxon>
        <taxon>Agaricomycotina</taxon>
        <taxon>Agaricomycetes</taxon>
        <taxon>Agaricomycetidae</taxon>
        <taxon>Agaricales</taxon>
        <taxon>Marasmiineae</taxon>
        <taxon>Marasmiaceae</taxon>
        <taxon>Marasmius</taxon>
    </lineage>
</organism>
<evidence type="ECO:0000313" key="12">
    <source>
        <dbReference type="Proteomes" id="UP001465976"/>
    </source>
</evidence>
<evidence type="ECO:0000256" key="7">
    <source>
        <dbReference type="ARBA" id="ARBA00023136"/>
    </source>
</evidence>
<keyword evidence="5" id="KW-0677">Repeat</keyword>
<keyword evidence="12" id="KW-1185">Reference proteome</keyword>
<feature type="transmembrane region" description="Helical" evidence="10">
    <location>
        <begin position="230"/>
        <end position="250"/>
    </location>
</feature>
<dbReference type="InterPro" id="IPR050363">
    <property type="entry name" value="MIP/Aquaporin"/>
</dbReference>
<dbReference type="Gene3D" id="1.20.1080.10">
    <property type="entry name" value="Glycerol uptake facilitator protein"/>
    <property type="match status" value="1"/>
</dbReference>
<feature type="transmembrane region" description="Helical" evidence="10">
    <location>
        <begin position="189"/>
        <end position="209"/>
    </location>
</feature>
<proteinExistence type="inferred from homology"/>
<keyword evidence="3 9" id="KW-0813">Transport</keyword>
<comment type="subcellular location">
    <subcellularLocation>
        <location evidence="1">Membrane</location>
        <topology evidence="1">Multi-pass membrane protein</topology>
    </subcellularLocation>
</comment>
<evidence type="ECO:0000256" key="2">
    <source>
        <dbReference type="ARBA" id="ARBA00006175"/>
    </source>
</evidence>
<evidence type="ECO:0000256" key="4">
    <source>
        <dbReference type="ARBA" id="ARBA00022692"/>
    </source>
</evidence>
<reference evidence="11 12" key="1">
    <citation type="submission" date="2024-02" db="EMBL/GenBank/DDBJ databases">
        <title>A draft genome for the cacao thread blight pathogen Marasmius crinis-equi.</title>
        <authorList>
            <person name="Cohen S.P."/>
            <person name="Baruah I.K."/>
            <person name="Amoako-Attah I."/>
            <person name="Bukari Y."/>
            <person name="Meinhardt L.W."/>
            <person name="Bailey B.A."/>
        </authorList>
    </citation>
    <scope>NUCLEOTIDE SEQUENCE [LARGE SCALE GENOMIC DNA]</scope>
    <source>
        <strain evidence="11 12">GH-76</strain>
    </source>
</reference>
<sequence length="361" mass="39001">MSKLDSIAQIGYIEHRQPPSPSLLPLPPAPTRSISMGTGRPSPTFMRDIRLPHVSSSEYASTIAPSASRSRVGVGMPKEPHPPIQHIEYSHSHSRSQSFPSPTSPTFPTFKAAMRSSAPHSDGDFLVLEDPPAHQWWRYRQALRPYAAEFAGTMMLVIFGDGVICQAVLSSDSRTTSSPKGDWTSICLGWGVGLAIGVWISAGISGAHLNPAVTLAQAVFRGFSWRKVPGYCGAQLFGAFIGAAILYGNYVHAIDIVEGGRGIRTLKTAGLFATYAQDYMTSVSCFFSEFLATAALVMGVFAFTDPKNNPAPTGLAPLAAFVLLIGITASLGWETGKFRMYPFDAPHSTFSFVRLRDKSRP</sequence>
<keyword evidence="6 10" id="KW-1133">Transmembrane helix</keyword>
<evidence type="ECO:0000256" key="9">
    <source>
        <dbReference type="RuleBase" id="RU000477"/>
    </source>
</evidence>
<keyword evidence="4 9" id="KW-0812">Transmembrane</keyword>
<comment type="similarity">
    <text evidence="2 9">Belongs to the MIP/aquaporin (TC 1.A.8) family.</text>
</comment>
<feature type="transmembrane region" description="Helical" evidence="10">
    <location>
        <begin position="146"/>
        <end position="169"/>
    </location>
</feature>
<comment type="caution">
    <text evidence="11">The sequence shown here is derived from an EMBL/GenBank/DDBJ whole genome shotgun (WGS) entry which is preliminary data.</text>
</comment>
<dbReference type="Proteomes" id="UP001465976">
    <property type="component" value="Unassembled WGS sequence"/>
</dbReference>
<evidence type="ECO:0000256" key="8">
    <source>
        <dbReference type="ARBA" id="ARBA00034651"/>
    </source>
</evidence>
<evidence type="ECO:0000256" key="3">
    <source>
        <dbReference type="ARBA" id="ARBA00022448"/>
    </source>
</evidence>
<comment type="catalytic activity">
    <reaction evidence="8">
        <text>H2O(in) = H2O(out)</text>
        <dbReference type="Rhea" id="RHEA:29667"/>
        <dbReference type="ChEBI" id="CHEBI:15377"/>
    </reaction>
</comment>
<dbReference type="PROSITE" id="PS00221">
    <property type="entry name" value="MIP"/>
    <property type="match status" value="1"/>
</dbReference>
<evidence type="ECO:0000256" key="1">
    <source>
        <dbReference type="ARBA" id="ARBA00004141"/>
    </source>
</evidence>
<keyword evidence="7 10" id="KW-0472">Membrane</keyword>
<dbReference type="PRINTS" id="PR00783">
    <property type="entry name" value="MINTRINSICP"/>
</dbReference>